<dbReference type="Gene3D" id="3.40.50.300">
    <property type="entry name" value="P-loop containing nucleotide triphosphate hydrolases"/>
    <property type="match status" value="1"/>
</dbReference>
<name>A0A0D2AQ88_9PEZI</name>
<keyword evidence="10" id="KW-0460">Magnesium</keyword>
<keyword evidence="6" id="KW-0812">Transmembrane</keyword>
<dbReference type="STRING" id="253628.A0A0D2AQ88"/>
<organism evidence="17 18">
    <name type="scientific">Verruconis gallopava</name>
    <dbReference type="NCBI Taxonomy" id="253628"/>
    <lineage>
        <taxon>Eukaryota</taxon>
        <taxon>Fungi</taxon>
        <taxon>Dikarya</taxon>
        <taxon>Ascomycota</taxon>
        <taxon>Pezizomycotina</taxon>
        <taxon>Dothideomycetes</taxon>
        <taxon>Pleosporomycetidae</taxon>
        <taxon>Venturiales</taxon>
        <taxon>Sympoventuriaceae</taxon>
        <taxon>Verruconis</taxon>
    </lineage>
</organism>
<evidence type="ECO:0000256" key="1">
    <source>
        <dbReference type="ARBA" id="ARBA00001946"/>
    </source>
</evidence>
<dbReference type="HOGENOM" id="CLU_018003_2_3_1"/>
<keyword evidence="15" id="KW-0175">Coiled coil</keyword>
<dbReference type="PANTHER" id="PTHR10903:SF135">
    <property type="entry name" value="TRANSLOCASE OF CHLOROPLAST 120, CHLOROPLASTIC-RELATED"/>
    <property type="match status" value="1"/>
</dbReference>
<dbReference type="GeneID" id="27315328"/>
<keyword evidence="8" id="KW-0378">Hydrolase</keyword>
<evidence type="ECO:0000313" key="17">
    <source>
        <dbReference type="EMBL" id="KIW01319.1"/>
    </source>
</evidence>
<evidence type="ECO:0000256" key="10">
    <source>
        <dbReference type="ARBA" id="ARBA00022842"/>
    </source>
</evidence>
<dbReference type="InterPro" id="IPR027417">
    <property type="entry name" value="P-loop_NTPase"/>
</dbReference>
<dbReference type="PANTHER" id="PTHR10903">
    <property type="entry name" value="GTPASE, IMAP FAMILY MEMBER-RELATED"/>
    <property type="match status" value="1"/>
</dbReference>
<dbReference type="SUPFAM" id="SSF52540">
    <property type="entry name" value="P-loop containing nucleoside triphosphate hydrolases"/>
    <property type="match status" value="1"/>
</dbReference>
<evidence type="ECO:0000256" key="2">
    <source>
        <dbReference type="ARBA" id="ARBA00004167"/>
    </source>
</evidence>
<comment type="cofactor">
    <cofactor evidence="1">
        <name>Mg(2+)</name>
        <dbReference type="ChEBI" id="CHEBI:18420"/>
    </cofactor>
</comment>
<dbReference type="OrthoDB" id="8954335at2759"/>
<keyword evidence="3" id="KW-0813">Transport</keyword>
<dbReference type="GO" id="GO:0015031">
    <property type="term" value="P:protein transport"/>
    <property type="evidence" value="ECO:0007669"/>
    <property type="project" value="UniProtKB-KW"/>
</dbReference>
<dbReference type="InterPro" id="IPR045058">
    <property type="entry name" value="GIMA/IAN/Toc"/>
</dbReference>
<accession>A0A0D2AQ88</accession>
<evidence type="ECO:0000256" key="9">
    <source>
        <dbReference type="ARBA" id="ARBA00022805"/>
    </source>
</evidence>
<evidence type="ECO:0000256" key="5">
    <source>
        <dbReference type="ARBA" id="ARBA00022640"/>
    </source>
</evidence>
<gene>
    <name evidence="17" type="ORF">PV09_07355</name>
</gene>
<evidence type="ECO:0000256" key="8">
    <source>
        <dbReference type="ARBA" id="ARBA00022801"/>
    </source>
</evidence>
<sequence length="332" mass="37099">MASQYSIGRVRASSRARCRSNDDPILIAVIGVTGAGKSTFINRAAGRNILQVGHTFDSCTQSVNCVRTEIDGREVFLIDTPGFDDSQRTDAEVLEEISDWLTTTFWEGIYLNGIILLQPVEGCRGLGSERRRTRLFQKICGPDAYSHVVIGTTMWGKIRNRVDGENMVRQRRDSEEFWAALIRRGAEVVEHEDTRESALNIIRKVMFKNKTILQLQQELAECDGILHRTAAGRQLDQDLGQSSERRRRELDAIISERDAFRKSTQELEERIMELISLIESIEDQRTKLQNTEVRASSSKPQWIQAFAALGTLGVGAATAAIPLATGGSCTIL</sequence>
<keyword evidence="5" id="KW-0934">Plastid</keyword>
<dbReference type="AlphaFoldDB" id="A0A0D2AQ88"/>
<dbReference type="GO" id="GO:0046872">
    <property type="term" value="F:metal ion binding"/>
    <property type="evidence" value="ECO:0007669"/>
    <property type="project" value="UniProtKB-KW"/>
</dbReference>
<evidence type="ECO:0000256" key="7">
    <source>
        <dbReference type="ARBA" id="ARBA00022723"/>
    </source>
</evidence>
<dbReference type="InterPro" id="IPR006073">
    <property type="entry name" value="GTP-bd"/>
</dbReference>
<evidence type="ECO:0000256" key="15">
    <source>
        <dbReference type="SAM" id="Coils"/>
    </source>
</evidence>
<evidence type="ECO:0000256" key="13">
    <source>
        <dbReference type="ARBA" id="ARBA00023136"/>
    </source>
</evidence>
<proteinExistence type="predicted"/>
<comment type="subcellular location">
    <subcellularLocation>
        <location evidence="2">Membrane</location>
        <topology evidence="2">Single-pass membrane protein</topology>
    </subcellularLocation>
    <subcellularLocation>
        <location evidence="14">Plastid</location>
        <location evidence="14">Chloroplast outer membrane</location>
    </subcellularLocation>
</comment>
<dbReference type="InParanoid" id="A0A0D2AQ88"/>
<dbReference type="RefSeq" id="XP_016211188.1">
    <property type="nucleotide sequence ID" value="XM_016361112.1"/>
</dbReference>
<keyword evidence="13" id="KW-0472">Membrane</keyword>
<evidence type="ECO:0000256" key="12">
    <source>
        <dbReference type="ARBA" id="ARBA00022989"/>
    </source>
</evidence>
<evidence type="ECO:0000259" key="16">
    <source>
        <dbReference type="Pfam" id="PF01926"/>
    </source>
</evidence>
<keyword evidence="4" id="KW-0150">Chloroplast</keyword>
<keyword evidence="11" id="KW-0653">Protein transport</keyword>
<dbReference type="GO" id="GO:0016787">
    <property type="term" value="F:hydrolase activity"/>
    <property type="evidence" value="ECO:0007669"/>
    <property type="project" value="UniProtKB-KW"/>
</dbReference>
<feature type="coiled-coil region" evidence="15">
    <location>
        <begin position="264"/>
        <end position="291"/>
    </location>
</feature>
<evidence type="ECO:0000256" key="11">
    <source>
        <dbReference type="ARBA" id="ARBA00022927"/>
    </source>
</evidence>
<dbReference type="GO" id="GO:0016020">
    <property type="term" value="C:membrane"/>
    <property type="evidence" value="ECO:0007669"/>
    <property type="project" value="UniProtKB-SubCell"/>
</dbReference>
<keyword evidence="7" id="KW-0479">Metal-binding</keyword>
<evidence type="ECO:0000313" key="18">
    <source>
        <dbReference type="Proteomes" id="UP000053259"/>
    </source>
</evidence>
<reference evidence="17 18" key="1">
    <citation type="submission" date="2015-01" db="EMBL/GenBank/DDBJ databases">
        <title>The Genome Sequence of Ochroconis gallopava CBS43764.</title>
        <authorList>
            <consortium name="The Broad Institute Genomics Platform"/>
            <person name="Cuomo C."/>
            <person name="de Hoog S."/>
            <person name="Gorbushina A."/>
            <person name="Stielow B."/>
            <person name="Teixiera M."/>
            <person name="Abouelleil A."/>
            <person name="Chapman S.B."/>
            <person name="Priest M."/>
            <person name="Young S.K."/>
            <person name="Wortman J."/>
            <person name="Nusbaum C."/>
            <person name="Birren B."/>
        </authorList>
    </citation>
    <scope>NUCLEOTIDE SEQUENCE [LARGE SCALE GENOMIC DNA]</scope>
    <source>
        <strain evidence="17 18">CBS 43764</strain>
    </source>
</reference>
<dbReference type="Proteomes" id="UP000053259">
    <property type="component" value="Unassembled WGS sequence"/>
</dbReference>
<feature type="domain" description="G" evidence="16">
    <location>
        <begin position="27"/>
        <end position="88"/>
    </location>
</feature>
<evidence type="ECO:0000256" key="6">
    <source>
        <dbReference type="ARBA" id="ARBA00022692"/>
    </source>
</evidence>
<dbReference type="GO" id="GO:0005525">
    <property type="term" value="F:GTP binding"/>
    <property type="evidence" value="ECO:0007669"/>
    <property type="project" value="InterPro"/>
</dbReference>
<keyword evidence="18" id="KW-1185">Reference proteome</keyword>
<evidence type="ECO:0000256" key="14">
    <source>
        <dbReference type="ARBA" id="ARBA00024013"/>
    </source>
</evidence>
<evidence type="ECO:0000256" key="4">
    <source>
        <dbReference type="ARBA" id="ARBA00022528"/>
    </source>
</evidence>
<keyword evidence="12" id="KW-1133">Transmembrane helix</keyword>
<evidence type="ECO:0000256" key="3">
    <source>
        <dbReference type="ARBA" id="ARBA00022448"/>
    </source>
</evidence>
<dbReference type="VEuPathDB" id="FungiDB:PV09_07355"/>
<protein>
    <recommendedName>
        <fullName evidence="16">G domain-containing protein</fullName>
    </recommendedName>
</protein>
<keyword evidence="9" id="KW-1002">Plastid outer membrane</keyword>
<dbReference type="EMBL" id="KN847556">
    <property type="protein sequence ID" value="KIW01319.1"/>
    <property type="molecule type" value="Genomic_DNA"/>
</dbReference>
<dbReference type="Pfam" id="PF01926">
    <property type="entry name" value="MMR_HSR1"/>
    <property type="match status" value="1"/>
</dbReference>